<dbReference type="GO" id="GO:0032259">
    <property type="term" value="P:methylation"/>
    <property type="evidence" value="ECO:0007669"/>
    <property type="project" value="UniProtKB-KW"/>
</dbReference>
<dbReference type="Gene3D" id="3.40.50.150">
    <property type="entry name" value="Vaccinia Virus protein VP39"/>
    <property type="match status" value="1"/>
</dbReference>
<name>A0A401JEQ7_9PROT</name>
<dbReference type="InterPro" id="IPR029063">
    <property type="entry name" value="SAM-dependent_MTases_sf"/>
</dbReference>
<keyword evidence="1" id="KW-0808">Transferase</keyword>
<dbReference type="EMBL" id="BGOW01000015">
    <property type="protein sequence ID" value="GBL46094.1"/>
    <property type="molecule type" value="Genomic_DNA"/>
</dbReference>
<organism evidence="1 2">
    <name type="scientific">Sulfuriferula multivorans</name>
    <dbReference type="NCBI Taxonomy" id="1559896"/>
    <lineage>
        <taxon>Bacteria</taxon>
        <taxon>Pseudomonadati</taxon>
        <taxon>Pseudomonadota</taxon>
        <taxon>Betaproteobacteria</taxon>
        <taxon>Nitrosomonadales</taxon>
        <taxon>Sulfuricellaceae</taxon>
        <taxon>Sulfuriferula</taxon>
    </lineage>
</organism>
<keyword evidence="2" id="KW-1185">Reference proteome</keyword>
<evidence type="ECO:0000313" key="1">
    <source>
        <dbReference type="EMBL" id="GBL46094.1"/>
    </source>
</evidence>
<dbReference type="Proteomes" id="UP000286806">
    <property type="component" value="Unassembled WGS sequence"/>
</dbReference>
<sequence>MALKCSMWVVPWLGRSYRWLFKPCGHIQTMGLHTYRYIHKNLKWLQGGAMQAAEYDAWYQTPRGRWVGETESDLLRRMLGPQSAESLLDVGCGTGFSPVGLREGASLPLPDWIRTGTGWRLPNAML</sequence>
<gene>
    <name evidence="1" type="ORF">SFMTTN_1906</name>
</gene>
<proteinExistence type="predicted"/>
<dbReference type="SUPFAM" id="SSF53335">
    <property type="entry name" value="S-adenosyl-L-methionine-dependent methyltransferases"/>
    <property type="match status" value="1"/>
</dbReference>
<dbReference type="AlphaFoldDB" id="A0A401JEQ7"/>
<comment type="caution">
    <text evidence="1">The sequence shown here is derived from an EMBL/GenBank/DDBJ whole genome shotgun (WGS) entry which is preliminary data.</text>
</comment>
<protein>
    <submittedName>
        <fullName evidence="1">Methyltransferase type 11</fullName>
    </submittedName>
</protein>
<reference evidence="1 2" key="1">
    <citation type="journal article" date="2019" name="Front. Microbiol.">
        <title>Genomes of Neutrophilic Sulfur-Oxidizing Chemolithoautotrophs Representing 9 Proteobacterial Species From 8 Genera.</title>
        <authorList>
            <person name="Watanabe T."/>
            <person name="Kojima H."/>
            <person name="Umezawa K."/>
            <person name="Hori C."/>
            <person name="Takasuka T.E."/>
            <person name="Kato Y."/>
            <person name="Fukui M."/>
        </authorList>
    </citation>
    <scope>NUCLEOTIDE SEQUENCE [LARGE SCALE GENOMIC DNA]</scope>
    <source>
        <strain evidence="1 2">TTN</strain>
    </source>
</reference>
<dbReference type="GO" id="GO:0008168">
    <property type="term" value="F:methyltransferase activity"/>
    <property type="evidence" value="ECO:0007669"/>
    <property type="project" value="UniProtKB-KW"/>
</dbReference>
<accession>A0A401JEQ7</accession>
<evidence type="ECO:0000313" key="2">
    <source>
        <dbReference type="Proteomes" id="UP000286806"/>
    </source>
</evidence>
<keyword evidence="1" id="KW-0489">Methyltransferase</keyword>